<feature type="compositionally biased region" description="Basic and acidic residues" evidence="1">
    <location>
        <begin position="507"/>
        <end position="527"/>
    </location>
</feature>
<feature type="region of interest" description="Disordered" evidence="1">
    <location>
        <begin position="791"/>
        <end position="825"/>
    </location>
</feature>
<dbReference type="EMBL" id="JAWWNJ010000166">
    <property type="protein sequence ID" value="KAK6977762.1"/>
    <property type="molecule type" value="Genomic_DNA"/>
</dbReference>
<dbReference type="Proteomes" id="UP001362999">
    <property type="component" value="Unassembled WGS sequence"/>
</dbReference>
<feature type="compositionally biased region" description="Basic residues" evidence="1">
    <location>
        <begin position="540"/>
        <end position="549"/>
    </location>
</feature>
<sequence>MPPRWGASESQERGGQDKHRNDRSRGREWAKGARRREIGEDENNEEDEGPPCVCGLSRSSFYPPTRSSSPPTSLASIYTPSSPPASALLNDTCIVITKLAAGGGEGSEKEVGDEGGGGGRDDEAGSEKGIEKQSASASRRGELAPASRRDGGERGNTVRPPRHLPISLGRPPSRLRPSFRPSLSFLHAHKNVSTRILLAPPPRLPFRPLLPDRSFPPPNLHPTRTAPPSSVRVRVQVTPLTCFARRPLLLAAYPANSHPHPHRPPHSNPPAACHFPSHRPSPTRDDNIDVRATRTPPVIPSLTRTSHTRWISPAFASELSGPTLHHGQAHRLARSWRHPQRNWARRVRRSRSGAKRRGDGEWDASCGRKNGRGDETRRDGIDVRDAEVAAHPIQTTVFLVPLLFLAWSPTSAYILLASGVPPVRASSSFSFSPKKAIRKSAVTPSAGYAQRTRVSNLDAVHISASHRSSDSDQAFLPSSPTAAPPSGSSPPIPPHFFFVAYSVPTPDHSRGETRQRPHGRLRGEVRWRVGQPSRELRGSTLRHRLARSQRHSEPPSHPGLRRDAYAPGAAAQHHGGLPHAEAQRDGEGRDVYVGATEGGTRGTGAACRRKKRRRDETGEDDVRGAPHRGGVGVGSGTWDRHLPLARLGDVFLAPLIFLLLFPPCLATPSYILLASCVSPTTAAESDSTLDFYTVSRERSCVFANPADPLSTLNLRFPPPSVSSQPIPPPFRRLILRRLYHLLPDHARDMEADSWSMAAEYALDGRVGEAVVDGDGVERSGEKWGWRRRCPGSGDGRCRRGRGRGRGRDVDVEAEVSSQSLQIEKA</sequence>
<evidence type="ECO:0000313" key="2">
    <source>
        <dbReference type="EMBL" id="KAK6977762.1"/>
    </source>
</evidence>
<feature type="compositionally biased region" description="Basic and acidic residues" evidence="1">
    <location>
        <begin position="10"/>
        <end position="38"/>
    </location>
</feature>
<feature type="region of interest" description="Disordered" evidence="1">
    <location>
        <begin position="329"/>
        <end position="378"/>
    </location>
</feature>
<proteinExistence type="predicted"/>
<accession>A0AAV9ZD08</accession>
<feature type="region of interest" description="Disordered" evidence="1">
    <location>
        <begin position="256"/>
        <end position="305"/>
    </location>
</feature>
<feature type="compositionally biased region" description="Low complexity" evidence="1">
    <location>
        <begin position="57"/>
        <end position="73"/>
    </location>
</feature>
<organism evidence="2 3">
    <name type="scientific">Favolaschia claudopus</name>
    <dbReference type="NCBI Taxonomy" id="2862362"/>
    <lineage>
        <taxon>Eukaryota</taxon>
        <taxon>Fungi</taxon>
        <taxon>Dikarya</taxon>
        <taxon>Basidiomycota</taxon>
        <taxon>Agaricomycotina</taxon>
        <taxon>Agaricomycetes</taxon>
        <taxon>Agaricomycetidae</taxon>
        <taxon>Agaricales</taxon>
        <taxon>Marasmiineae</taxon>
        <taxon>Mycenaceae</taxon>
        <taxon>Favolaschia</taxon>
    </lineage>
</organism>
<reference evidence="2 3" key="1">
    <citation type="journal article" date="2024" name="J Genomics">
        <title>Draft genome sequencing and assembly of Favolaschia claudopus CIRM-BRFM 2984 isolated from oak limbs.</title>
        <authorList>
            <person name="Navarro D."/>
            <person name="Drula E."/>
            <person name="Chaduli D."/>
            <person name="Cazenave R."/>
            <person name="Ahrendt S."/>
            <person name="Wang J."/>
            <person name="Lipzen A."/>
            <person name="Daum C."/>
            <person name="Barry K."/>
            <person name="Grigoriev I.V."/>
            <person name="Favel A."/>
            <person name="Rosso M.N."/>
            <person name="Martin F."/>
        </authorList>
    </citation>
    <scope>NUCLEOTIDE SEQUENCE [LARGE SCALE GENOMIC DNA]</scope>
    <source>
        <strain evidence="2 3">CIRM-BRFM 2984</strain>
    </source>
</reference>
<feature type="region of interest" description="Disordered" evidence="1">
    <location>
        <begin position="1"/>
        <end position="87"/>
    </location>
</feature>
<feature type="compositionally biased region" description="Low complexity" evidence="1">
    <location>
        <begin position="164"/>
        <end position="175"/>
    </location>
</feature>
<feature type="region of interest" description="Disordered" evidence="1">
    <location>
        <begin position="591"/>
        <end position="632"/>
    </location>
</feature>
<feature type="region of interest" description="Disordered" evidence="1">
    <location>
        <begin position="463"/>
        <end position="489"/>
    </location>
</feature>
<feature type="compositionally biased region" description="Basic and acidic residues" evidence="1">
    <location>
        <begin position="614"/>
        <end position="624"/>
    </location>
</feature>
<feature type="compositionally biased region" description="Basic and acidic residues" evidence="1">
    <location>
        <begin position="119"/>
        <end position="131"/>
    </location>
</feature>
<name>A0AAV9ZD08_9AGAR</name>
<feature type="compositionally biased region" description="Polar residues" evidence="1">
    <location>
        <begin position="815"/>
        <end position="825"/>
    </location>
</feature>
<feature type="region of interest" description="Disordered" evidence="1">
    <location>
        <begin position="99"/>
        <end position="175"/>
    </location>
</feature>
<dbReference type="AlphaFoldDB" id="A0AAV9ZD08"/>
<feature type="compositionally biased region" description="Low complexity" evidence="1">
    <location>
        <begin position="477"/>
        <end position="486"/>
    </location>
</feature>
<evidence type="ECO:0000313" key="3">
    <source>
        <dbReference type="Proteomes" id="UP001362999"/>
    </source>
</evidence>
<evidence type="ECO:0000256" key="1">
    <source>
        <dbReference type="SAM" id="MobiDB-lite"/>
    </source>
</evidence>
<feature type="compositionally biased region" description="Basic and acidic residues" evidence="1">
    <location>
        <begin position="550"/>
        <end position="563"/>
    </location>
</feature>
<feature type="compositionally biased region" description="Basic residues" evidence="1">
    <location>
        <begin position="329"/>
        <end position="355"/>
    </location>
</feature>
<feature type="compositionally biased region" description="Basic and acidic residues" evidence="1">
    <location>
        <begin position="282"/>
        <end position="292"/>
    </location>
</feature>
<gene>
    <name evidence="2" type="ORF">R3P38DRAFT_3295072</name>
</gene>
<protein>
    <submittedName>
        <fullName evidence="2">Uncharacterized protein</fullName>
    </submittedName>
</protein>
<comment type="caution">
    <text evidence="2">The sequence shown here is derived from an EMBL/GenBank/DDBJ whole genome shotgun (WGS) entry which is preliminary data.</text>
</comment>
<feature type="region of interest" description="Disordered" evidence="1">
    <location>
        <begin position="503"/>
        <end position="563"/>
    </location>
</feature>
<feature type="compositionally biased region" description="Basic and acidic residues" evidence="1">
    <location>
        <begin position="139"/>
        <end position="153"/>
    </location>
</feature>
<keyword evidence="3" id="KW-1185">Reference proteome</keyword>
<feature type="compositionally biased region" description="Acidic residues" evidence="1">
    <location>
        <begin position="39"/>
        <end position="49"/>
    </location>
</feature>